<dbReference type="Proteomes" id="UP000201818">
    <property type="component" value="Segment"/>
</dbReference>
<reference evidence="1 2" key="1">
    <citation type="submission" date="2015-10" db="EMBL/GenBank/DDBJ databases">
        <title>Complete Genome Sequence of the Pseudomonas phage YMC11/02/R656_PAE_BP.</title>
        <authorList>
            <person name="Jeon J."/>
            <person name="Yong D."/>
            <person name="Lee K."/>
        </authorList>
    </citation>
    <scope>NUCLEOTIDE SEQUENCE [LARGE SCALE GENOMIC DNA]</scope>
</reference>
<proteinExistence type="predicted"/>
<dbReference type="OrthoDB" id="20069at10239"/>
<dbReference type="GeneID" id="26516151"/>
<evidence type="ECO:0000313" key="1">
    <source>
        <dbReference type="EMBL" id="ALP47918.1"/>
    </source>
</evidence>
<gene>
    <name evidence="1" type="ORF">BPPAER656_00970</name>
</gene>
<accession>A0A0S2SYB2</accession>
<name>A0A0S2SYB2_9CAUD</name>
<keyword evidence="2" id="KW-1185">Reference proteome</keyword>
<sequence length="87" mass="9859">MSKFKAGDLALNLQEIPNCISAGVVVELISRLSPGDLFVEDGQTFLVNRAAWWVLHEGDRLYIPERYLMPLRGDFQPEQQKAKEVEA</sequence>
<dbReference type="RefSeq" id="YP_009187494.1">
    <property type="nucleotide sequence ID" value="NC_028657.1"/>
</dbReference>
<dbReference type="EMBL" id="KT968831">
    <property type="protein sequence ID" value="ALP47918.1"/>
    <property type="molecule type" value="Genomic_DNA"/>
</dbReference>
<evidence type="ECO:0000313" key="2">
    <source>
        <dbReference type="Proteomes" id="UP000201818"/>
    </source>
</evidence>
<protein>
    <submittedName>
        <fullName evidence="1">Uncharacterized protein</fullName>
    </submittedName>
</protein>
<dbReference type="KEGG" id="vg:26516151"/>
<organism evidence="1 2">
    <name type="scientific">Pseudomonas phage YMC11/02/R656</name>
    <dbReference type="NCBI Taxonomy" id="1755689"/>
    <lineage>
        <taxon>Viruses</taxon>
        <taxon>Duplodnaviria</taxon>
        <taxon>Heunggongvirae</taxon>
        <taxon>Uroviricota</taxon>
        <taxon>Caudoviricetes</taxon>
        <taxon>Bugaksanvirus</taxon>
        <taxon>Bugaksanvirus R656</taxon>
    </lineage>
</organism>